<dbReference type="Pfam" id="PF00005">
    <property type="entry name" value="ABC_tran"/>
    <property type="match status" value="1"/>
</dbReference>
<dbReference type="PROSITE" id="PS00211">
    <property type="entry name" value="ABC_TRANSPORTER_1"/>
    <property type="match status" value="1"/>
</dbReference>
<dbReference type="SMART" id="SM00382">
    <property type="entry name" value="AAA"/>
    <property type="match status" value="1"/>
</dbReference>
<evidence type="ECO:0000313" key="7">
    <source>
        <dbReference type="Proteomes" id="UP000035268"/>
    </source>
</evidence>
<dbReference type="EC" id="3.6.3.32" evidence="6"/>
<dbReference type="FunFam" id="3.40.50.300:FF:000425">
    <property type="entry name" value="Probable ABC transporter, ATP-binding subunit"/>
    <property type="match status" value="1"/>
</dbReference>
<reference evidence="6 7" key="2">
    <citation type="journal article" date="2016" name="ISME J.">
        <title>Characterization of the first cultured representative of Verrucomicrobia subdivision 5 indicates the proposal of a novel phylum.</title>
        <authorList>
            <person name="Spring S."/>
            <person name="Bunk B."/>
            <person name="Sproer C."/>
            <person name="Schumann P."/>
            <person name="Rohde M."/>
            <person name="Tindall B.J."/>
            <person name="Klenk H.P."/>
        </authorList>
    </citation>
    <scope>NUCLEOTIDE SEQUENCE [LARGE SCALE GENOMIC DNA]</scope>
    <source>
        <strain evidence="6 7">L21-Fru-AB</strain>
    </source>
</reference>
<keyword evidence="6" id="KW-0378">Hydrolase</keyword>
<dbReference type="SUPFAM" id="SSF52540">
    <property type="entry name" value="P-loop containing nucleoside triphosphate hydrolases"/>
    <property type="match status" value="1"/>
</dbReference>
<dbReference type="GO" id="GO:0016887">
    <property type="term" value="F:ATP hydrolysis activity"/>
    <property type="evidence" value="ECO:0007669"/>
    <property type="project" value="InterPro"/>
</dbReference>
<protein>
    <submittedName>
        <fullName evidence="6">Carnitine transport ATP-binding protein OpuCA</fullName>
        <ecNumber evidence="6">3.6.3.32</ecNumber>
    </submittedName>
</protein>
<gene>
    <name evidence="6" type="primary">opuCA</name>
    <name evidence="6" type="ORF">L21SP4_02446</name>
</gene>
<dbReference type="AlphaFoldDB" id="A0A0G3EGR8"/>
<dbReference type="Proteomes" id="UP000035268">
    <property type="component" value="Chromosome"/>
</dbReference>
<dbReference type="RefSeq" id="WP_052882872.1">
    <property type="nucleotide sequence ID" value="NZ_CP010904.1"/>
</dbReference>
<keyword evidence="2" id="KW-0813">Transport</keyword>
<organism evidence="6 7">
    <name type="scientific">Kiritimatiella glycovorans</name>
    <dbReference type="NCBI Taxonomy" id="1307763"/>
    <lineage>
        <taxon>Bacteria</taxon>
        <taxon>Pseudomonadati</taxon>
        <taxon>Kiritimatiellota</taxon>
        <taxon>Kiritimatiellia</taxon>
        <taxon>Kiritimatiellales</taxon>
        <taxon>Kiritimatiellaceae</taxon>
        <taxon>Kiritimatiella</taxon>
    </lineage>
</organism>
<evidence type="ECO:0000256" key="3">
    <source>
        <dbReference type="ARBA" id="ARBA00022741"/>
    </source>
</evidence>
<keyword evidence="3" id="KW-0547">Nucleotide-binding</keyword>
<reference evidence="7" key="1">
    <citation type="submission" date="2015-02" db="EMBL/GenBank/DDBJ databases">
        <title>Description and complete genome sequence of the first cultured representative of the subdivision 5 of the Verrucomicrobia phylum.</title>
        <authorList>
            <person name="Spring S."/>
            <person name="Bunk B."/>
            <person name="Sproer C."/>
            <person name="Klenk H.-P."/>
        </authorList>
    </citation>
    <scope>NUCLEOTIDE SEQUENCE [LARGE SCALE GENOMIC DNA]</scope>
    <source>
        <strain evidence="7">L21-Fru-AB</strain>
    </source>
</reference>
<proteinExistence type="inferred from homology"/>
<feature type="domain" description="ABC transporter" evidence="5">
    <location>
        <begin position="2"/>
        <end position="240"/>
    </location>
</feature>
<accession>A0A0G3EGR8</accession>
<dbReference type="InterPro" id="IPR003439">
    <property type="entry name" value="ABC_transporter-like_ATP-bd"/>
</dbReference>
<name>A0A0G3EGR8_9BACT</name>
<evidence type="ECO:0000256" key="1">
    <source>
        <dbReference type="ARBA" id="ARBA00005417"/>
    </source>
</evidence>
<dbReference type="InterPro" id="IPR017871">
    <property type="entry name" value="ABC_transporter-like_CS"/>
</dbReference>
<keyword evidence="7" id="KW-1185">Reference proteome</keyword>
<dbReference type="GO" id="GO:0005524">
    <property type="term" value="F:ATP binding"/>
    <property type="evidence" value="ECO:0007669"/>
    <property type="project" value="UniProtKB-KW"/>
</dbReference>
<evidence type="ECO:0000313" key="6">
    <source>
        <dbReference type="EMBL" id="AKJ65671.1"/>
    </source>
</evidence>
<dbReference type="OrthoDB" id="9809450at2"/>
<dbReference type="PATRIC" id="fig|1609981.3.peg.2551"/>
<comment type="similarity">
    <text evidence="1">Belongs to the ABC transporter superfamily.</text>
</comment>
<dbReference type="PROSITE" id="PS50893">
    <property type="entry name" value="ABC_TRANSPORTER_2"/>
    <property type="match status" value="1"/>
</dbReference>
<dbReference type="Gene3D" id="3.40.50.300">
    <property type="entry name" value="P-loop containing nucleotide triphosphate hydrolases"/>
    <property type="match status" value="1"/>
</dbReference>
<dbReference type="EMBL" id="CP010904">
    <property type="protein sequence ID" value="AKJ65671.1"/>
    <property type="molecule type" value="Genomic_DNA"/>
</dbReference>
<dbReference type="PANTHER" id="PTHR43117:SF4">
    <property type="entry name" value="OSMOPROTECTANT IMPORT ATP-BINDING PROTEIN OSMV"/>
    <property type="match status" value="1"/>
</dbReference>
<evidence type="ECO:0000259" key="5">
    <source>
        <dbReference type="PROSITE" id="PS50893"/>
    </source>
</evidence>
<dbReference type="InterPro" id="IPR003593">
    <property type="entry name" value="AAA+_ATPase"/>
</dbReference>
<dbReference type="PANTHER" id="PTHR43117">
    <property type="entry name" value="OSMOPROTECTANT IMPORT ATP-BINDING PROTEIN OSMV"/>
    <property type="match status" value="1"/>
</dbReference>
<sequence>MITYESVTKTFGAGRTAVHALREVSFEVPEGEVVVLLGPSGCGKTTTLRLTNRLERLTSGRILLQGRDIGGMNAVGLRRRMGYVIQEIGLFPNQTIARNIAQVPRLLKWPKSRIEERVDEMLRMVNLEPGTFRDRYPAELSGGQQQRVGVARGLAHDPEVLLMDEPFGAVDPINRARIQDEFLALQARLKKTVLFVSHDIHEAVKMGDRVALFREGRLSQYDTPEALLTRPKDRFTAEFVGADRALKVLGLLRVRDVMEAPDTAGPEPGEEGPSLHREDLLREALSVMLLHEETELPVLDEEGNREAVITYRAIQSKLSGMAERDGETDR</sequence>
<evidence type="ECO:0000256" key="2">
    <source>
        <dbReference type="ARBA" id="ARBA00022448"/>
    </source>
</evidence>
<dbReference type="STRING" id="1307763.L21SP4_02446"/>
<dbReference type="GO" id="GO:0015697">
    <property type="term" value="P:quaternary ammonium group transport"/>
    <property type="evidence" value="ECO:0007669"/>
    <property type="project" value="UniProtKB-ARBA"/>
</dbReference>
<dbReference type="KEGG" id="vbl:L21SP4_02446"/>
<evidence type="ECO:0000256" key="4">
    <source>
        <dbReference type="ARBA" id="ARBA00022840"/>
    </source>
</evidence>
<dbReference type="InterPro" id="IPR027417">
    <property type="entry name" value="P-loop_NTPase"/>
</dbReference>
<keyword evidence="4 6" id="KW-0067">ATP-binding</keyword>